<accession>A0A398AJ26</accession>
<gene>
    <name evidence="1" type="ORF">BRARA_B02291</name>
</gene>
<evidence type="ECO:0000313" key="2">
    <source>
        <dbReference type="Proteomes" id="UP000264353"/>
    </source>
</evidence>
<reference evidence="1 2" key="1">
    <citation type="submission" date="2018-06" db="EMBL/GenBank/DDBJ databases">
        <title>WGS assembly of Brassica rapa FPsc.</title>
        <authorList>
            <person name="Bowman J."/>
            <person name="Kohchi T."/>
            <person name="Yamato K."/>
            <person name="Jenkins J."/>
            <person name="Shu S."/>
            <person name="Ishizaki K."/>
            <person name="Yamaoka S."/>
            <person name="Nishihama R."/>
            <person name="Nakamura Y."/>
            <person name="Berger F."/>
            <person name="Adam C."/>
            <person name="Aki S."/>
            <person name="Althoff F."/>
            <person name="Araki T."/>
            <person name="Arteaga-Vazquez M."/>
            <person name="Balasubrmanian S."/>
            <person name="Bauer D."/>
            <person name="Boehm C."/>
            <person name="Briginshaw L."/>
            <person name="Caballero-Perez J."/>
            <person name="Catarino B."/>
            <person name="Chen F."/>
            <person name="Chiyoda S."/>
            <person name="Chovatia M."/>
            <person name="Davies K."/>
            <person name="Delmans M."/>
            <person name="Demura T."/>
            <person name="Dierschke T."/>
            <person name="Dolan L."/>
            <person name="Dorantes-Acosta A."/>
            <person name="Eklund D."/>
            <person name="Florent S."/>
            <person name="Flores-Sandoval E."/>
            <person name="Fujiyama A."/>
            <person name="Fukuzawa H."/>
            <person name="Galik B."/>
            <person name="Grimanelli D."/>
            <person name="Grimwood J."/>
            <person name="Grossniklaus U."/>
            <person name="Hamada T."/>
            <person name="Haseloff J."/>
            <person name="Hetherington A."/>
            <person name="Higo A."/>
            <person name="Hirakawa Y."/>
            <person name="Hundley H."/>
            <person name="Ikeda Y."/>
            <person name="Inoue K."/>
            <person name="Inoue S."/>
            <person name="Ishida S."/>
            <person name="Jia Q."/>
            <person name="Kakita M."/>
            <person name="Kanazawa T."/>
            <person name="Kawai Y."/>
            <person name="Kawashima T."/>
            <person name="Kennedy M."/>
            <person name="Kinose K."/>
            <person name="Kinoshita T."/>
            <person name="Kohara Y."/>
            <person name="Koide E."/>
            <person name="Komatsu K."/>
            <person name="Kopischke S."/>
            <person name="Kubo M."/>
            <person name="Kyozuka J."/>
            <person name="Lagercrantz U."/>
            <person name="Lin S."/>
            <person name="Lindquist E."/>
            <person name="Lipzen A."/>
            <person name="Lu C."/>
            <person name="Luna E."/>
            <person name="Martienssen R."/>
            <person name="Minamino N."/>
            <person name="Mizutani M."/>
            <person name="Mizutani M."/>
            <person name="Mochizuki N."/>
            <person name="Monte I."/>
            <person name="Mosher R."/>
            <person name="Nagasaki H."/>
            <person name="Nakagami H."/>
            <person name="Naramoto S."/>
            <person name="Nishitani K."/>
            <person name="Ohtani M."/>
            <person name="Okamoto T."/>
            <person name="Okumura M."/>
            <person name="Phillips J."/>
            <person name="Pollak B."/>
            <person name="Reinders A."/>
            <person name="Roevekamp M."/>
            <person name="Sano R."/>
            <person name="Sawa S."/>
            <person name="Schmid M."/>
            <person name="Shirakawa M."/>
            <person name="Solano R."/>
            <person name="Spunde A."/>
            <person name="Suetsugu N."/>
            <person name="Sugano S."/>
            <person name="Sugiyama A."/>
            <person name="Sun R."/>
            <person name="Suzuki Y."/>
            <person name="Takenaka M."/>
            <person name="Takezawa D."/>
            <person name="Tomogane H."/>
            <person name="Tsuzuki M."/>
            <person name="Ueda T."/>
            <person name="Umeda M."/>
            <person name="Ward J."/>
            <person name="Watanabe Y."/>
            <person name="Yazaki K."/>
            <person name="Yokoyama R."/>
            <person name="Yoshitake Y."/>
            <person name="Yotsui I."/>
            <person name="Zachgo S."/>
            <person name="Schmutz J."/>
        </authorList>
    </citation>
    <scope>NUCLEOTIDE SEQUENCE [LARGE SCALE GENOMIC DNA]</scope>
    <source>
        <strain evidence="2">cv. B-3</strain>
    </source>
</reference>
<dbReference type="Proteomes" id="UP000264353">
    <property type="component" value="Chromosome A2"/>
</dbReference>
<organism evidence="1 2">
    <name type="scientific">Brassica campestris</name>
    <name type="common">Field mustard</name>
    <dbReference type="NCBI Taxonomy" id="3711"/>
    <lineage>
        <taxon>Eukaryota</taxon>
        <taxon>Viridiplantae</taxon>
        <taxon>Streptophyta</taxon>
        <taxon>Embryophyta</taxon>
        <taxon>Tracheophyta</taxon>
        <taxon>Spermatophyta</taxon>
        <taxon>Magnoliopsida</taxon>
        <taxon>eudicotyledons</taxon>
        <taxon>Gunneridae</taxon>
        <taxon>Pentapetalae</taxon>
        <taxon>rosids</taxon>
        <taxon>malvids</taxon>
        <taxon>Brassicales</taxon>
        <taxon>Brassicaceae</taxon>
        <taxon>Brassiceae</taxon>
        <taxon>Brassica</taxon>
    </lineage>
</organism>
<dbReference type="AlphaFoldDB" id="A0A398AJ26"/>
<protein>
    <submittedName>
        <fullName evidence="1">Uncharacterized protein</fullName>
    </submittedName>
</protein>
<sequence>LDVILLELVFQTTIYFIWRERNSRRHQGAWLTTETMIRRIDKLIRNRILSLKYTGSHKLEGLLQRWLEVYTR</sequence>
<evidence type="ECO:0000313" key="1">
    <source>
        <dbReference type="EMBL" id="RID75236.1"/>
    </source>
</evidence>
<name>A0A398AJ26_BRACM</name>
<feature type="non-terminal residue" evidence="1">
    <location>
        <position position="1"/>
    </location>
</feature>
<proteinExistence type="predicted"/>
<dbReference type="EMBL" id="CM010629">
    <property type="protein sequence ID" value="RID75236.1"/>
    <property type="molecule type" value="Genomic_DNA"/>
</dbReference>